<keyword evidence="7" id="KW-0472">Membrane</keyword>
<keyword evidence="10" id="KW-1185">Reference proteome</keyword>
<feature type="transmembrane region" description="Helical" evidence="7">
    <location>
        <begin position="39"/>
        <end position="63"/>
    </location>
</feature>
<keyword evidence="1 6" id="KW-0645">Protease</keyword>
<dbReference type="CDD" id="cd07326">
    <property type="entry name" value="M56_BlaR1_MecR1_like"/>
    <property type="match status" value="1"/>
</dbReference>
<keyword evidence="3 6" id="KW-0378">Hydrolase</keyword>
<reference evidence="9 10" key="1">
    <citation type="submission" date="2020-07" db="EMBL/GenBank/DDBJ databases">
        <title>Sequencing the genomes of 1000 actinobacteria strains.</title>
        <authorList>
            <person name="Klenk H.-P."/>
        </authorList>
    </citation>
    <scope>NUCLEOTIDE SEQUENCE [LARGE SCALE GENOMIC DNA]</scope>
    <source>
        <strain evidence="9 10">DSM 26341</strain>
    </source>
</reference>
<evidence type="ECO:0000256" key="4">
    <source>
        <dbReference type="ARBA" id="ARBA00022833"/>
    </source>
</evidence>
<keyword evidence="2" id="KW-0479">Metal-binding</keyword>
<dbReference type="PANTHER" id="PTHR34978:SF3">
    <property type="entry name" value="SLR0241 PROTEIN"/>
    <property type="match status" value="1"/>
</dbReference>
<evidence type="ECO:0000256" key="3">
    <source>
        <dbReference type="ARBA" id="ARBA00022801"/>
    </source>
</evidence>
<dbReference type="Proteomes" id="UP000539111">
    <property type="component" value="Unassembled WGS sequence"/>
</dbReference>
<dbReference type="AlphaFoldDB" id="A0A7Z0D3H3"/>
<protein>
    <submittedName>
        <fullName evidence="9">Zn-dependent protease with chaperone function</fullName>
    </submittedName>
</protein>
<dbReference type="GO" id="GO:0004222">
    <property type="term" value="F:metalloendopeptidase activity"/>
    <property type="evidence" value="ECO:0007669"/>
    <property type="project" value="InterPro"/>
</dbReference>
<proteinExistence type="inferred from homology"/>
<dbReference type="EMBL" id="JACBZP010000001">
    <property type="protein sequence ID" value="NYI68155.1"/>
    <property type="molecule type" value="Genomic_DNA"/>
</dbReference>
<comment type="similarity">
    <text evidence="6">Belongs to the peptidase M48 family.</text>
</comment>
<dbReference type="Gene3D" id="3.30.2010.10">
    <property type="entry name" value="Metalloproteases ('zincins'), catalytic domain"/>
    <property type="match status" value="1"/>
</dbReference>
<accession>A0A7Z0D3H3</accession>
<dbReference type="GO" id="GO:0006508">
    <property type="term" value="P:proteolysis"/>
    <property type="evidence" value="ECO:0007669"/>
    <property type="project" value="UniProtKB-KW"/>
</dbReference>
<evidence type="ECO:0000259" key="8">
    <source>
        <dbReference type="Pfam" id="PF01435"/>
    </source>
</evidence>
<keyword evidence="5 6" id="KW-0482">Metalloprotease</keyword>
<keyword evidence="7" id="KW-1133">Transmembrane helix</keyword>
<sequence length="308" mass="33416">MNPMAQTSIMLAVLAVLLAWPVPVLLARARWAGRDPLTALVLWQSIGLSGGLAMIGAGLVYAVSGISTRFPDGLGRLADMIWHGRLLTDLGPLRLIALAIALILALRLLSVLILSVVQTVRHRRRHRQLLDILSRPSVDHPEARLLDHTAPVAYCLPGPRNTMVLSAGIIDLLSKPELEAVIAHERAHLEWRHDLVILPFVSWHRALPWLRAATVAHQSISTLVEMLADDTAIRTVRPEVLASAIALVGRSEPPAGGFALASTATELRIQRLTSPPRRLAAWNRAVVVLGALALLAVPTVSLIVPFFP</sequence>
<organism evidence="9 10">
    <name type="scientific">Spelaeicoccus albus</name>
    <dbReference type="NCBI Taxonomy" id="1280376"/>
    <lineage>
        <taxon>Bacteria</taxon>
        <taxon>Bacillati</taxon>
        <taxon>Actinomycetota</taxon>
        <taxon>Actinomycetes</taxon>
        <taxon>Micrococcales</taxon>
        <taxon>Brevibacteriaceae</taxon>
        <taxon>Spelaeicoccus</taxon>
    </lineage>
</organism>
<evidence type="ECO:0000256" key="2">
    <source>
        <dbReference type="ARBA" id="ARBA00022723"/>
    </source>
</evidence>
<evidence type="ECO:0000256" key="1">
    <source>
        <dbReference type="ARBA" id="ARBA00022670"/>
    </source>
</evidence>
<dbReference type="PANTHER" id="PTHR34978">
    <property type="entry name" value="POSSIBLE SENSOR-TRANSDUCER PROTEIN BLAR"/>
    <property type="match status" value="1"/>
</dbReference>
<keyword evidence="4 6" id="KW-0862">Zinc</keyword>
<evidence type="ECO:0000313" key="10">
    <source>
        <dbReference type="Proteomes" id="UP000539111"/>
    </source>
</evidence>
<feature type="transmembrane region" description="Helical" evidence="7">
    <location>
        <begin position="95"/>
        <end position="117"/>
    </location>
</feature>
<dbReference type="Pfam" id="PF01435">
    <property type="entry name" value="Peptidase_M48"/>
    <property type="match status" value="1"/>
</dbReference>
<keyword evidence="7" id="KW-0812">Transmembrane</keyword>
<evidence type="ECO:0000313" key="9">
    <source>
        <dbReference type="EMBL" id="NYI68155.1"/>
    </source>
</evidence>
<dbReference type="InterPro" id="IPR052173">
    <property type="entry name" value="Beta-lactam_resp_regulator"/>
</dbReference>
<gene>
    <name evidence="9" type="ORF">BJY26_002461</name>
</gene>
<feature type="transmembrane region" description="Helical" evidence="7">
    <location>
        <begin position="285"/>
        <end position="307"/>
    </location>
</feature>
<evidence type="ECO:0000256" key="5">
    <source>
        <dbReference type="ARBA" id="ARBA00023049"/>
    </source>
</evidence>
<evidence type="ECO:0000256" key="7">
    <source>
        <dbReference type="SAM" id="Phobius"/>
    </source>
</evidence>
<comment type="cofactor">
    <cofactor evidence="6">
        <name>Zn(2+)</name>
        <dbReference type="ChEBI" id="CHEBI:29105"/>
    </cofactor>
    <text evidence="6">Binds 1 zinc ion per subunit.</text>
</comment>
<dbReference type="InterPro" id="IPR001915">
    <property type="entry name" value="Peptidase_M48"/>
</dbReference>
<evidence type="ECO:0000256" key="6">
    <source>
        <dbReference type="RuleBase" id="RU003983"/>
    </source>
</evidence>
<feature type="transmembrane region" description="Helical" evidence="7">
    <location>
        <begin position="6"/>
        <end position="27"/>
    </location>
</feature>
<feature type="domain" description="Peptidase M48" evidence="8">
    <location>
        <begin position="123"/>
        <end position="200"/>
    </location>
</feature>
<dbReference type="GO" id="GO:0046872">
    <property type="term" value="F:metal ion binding"/>
    <property type="evidence" value="ECO:0007669"/>
    <property type="project" value="UniProtKB-KW"/>
</dbReference>
<comment type="caution">
    <text evidence="9">The sequence shown here is derived from an EMBL/GenBank/DDBJ whole genome shotgun (WGS) entry which is preliminary data.</text>
</comment>
<name>A0A7Z0D3H3_9MICO</name>